<dbReference type="OrthoDB" id="9771229at2"/>
<dbReference type="Pfam" id="PF08340">
    <property type="entry name" value="YicC-like_C"/>
    <property type="match status" value="1"/>
</dbReference>
<feature type="domain" description="Endoribonuclease YicC-like N-terminal" evidence="6">
    <location>
        <begin position="4"/>
        <end position="157"/>
    </location>
</feature>
<comment type="cofactor">
    <cofactor evidence="1">
        <name>a divalent metal cation</name>
        <dbReference type="ChEBI" id="CHEBI:60240"/>
    </cofactor>
</comment>
<dbReference type="GO" id="GO:0016787">
    <property type="term" value="F:hydrolase activity"/>
    <property type="evidence" value="ECO:0007669"/>
    <property type="project" value="UniProtKB-KW"/>
</dbReference>
<evidence type="ECO:0000259" key="7">
    <source>
        <dbReference type="Pfam" id="PF08340"/>
    </source>
</evidence>
<dbReference type="Proteomes" id="UP000319852">
    <property type="component" value="Chromosome"/>
</dbReference>
<evidence type="ECO:0000256" key="5">
    <source>
        <dbReference type="ARBA" id="ARBA00035648"/>
    </source>
</evidence>
<keyword evidence="4" id="KW-0378">Hydrolase</keyword>
<dbReference type="EMBL" id="CP036263">
    <property type="protein sequence ID" value="QDS98897.1"/>
    <property type="molecule type" value="Genomic_DNA"/>
</dbReference>
<dbReference type="InterPro" id="IPR013551">
    <property type="entry name" value="YicC-like_C"/>
</dbReference>
<evidence type="ECO:0000256" key="1">
    <source>
        <dbReference type="ARBA" id="ARBA00001968"/>
    </source>
</evidence>
<dbReference type="KEGG" id="amob:HG15A2_21850"/>
<evidence type="ECO:0000256" key="2">
    <source>
        <dbReference type="ARBA" id="ARBA00022722"/>
    </source>
</evidence>
<evidence type="ECO:0000259" key="6">
    <source>
        <dbReference type="Pfam" id="PF03755"/>
    </source>
</evidence>
<dbReference type="AlphaFoldDB" id="A0A517MVR9"/>
<accession>A0A517MVR9</accession>
<gene>
    <name evidence="8" type="ORF">HG15A2_21850</name>
</gene>
<dbReference type="PANTHER" id="PTHR30636:SF3">
    <property type="entry name" value="UPF0701 PROTEIN YICC"/>
    <property type="match status" value="1"/>
</dbReference>
<proteinExistence type="inferred from homology"/>
<protein>
    <recommendedName>
        <fullName evidence="10">YicC family protein</fullName>
    </recommendedName>
</protein>
<evidence type="ECO:0000313" key="9">
    <source>
        <dbReference type="Proteomes" id="UP000319852"/>
    </source>
</evidence>
<dbReference type="NCBIfam" id="TIGR00255">
    <property type="entry name" value="YicC/YloC family endoribonuclease"/>
    <property type="match status" value="1"/>
</dbReference>
<dbReference type="GO" id="GO:0004521">
    <property type="term" value="F:RNA endonuclease activity"/>
    <property type="evidence" value="ECO:0007669"/>
    <property type="project" value="InterPro"/>
</dbReference>
<evidence type="ECO:0000256" key="3">
    <source>
        <dbReference type="ARBA" id="ARBA00022759"/>
    </source>
</evidence>
<evidence type="ECO:0008006" key="10">
    <source>
        <dbReference type="Google" id="ProtNLM"/>
    </source>
</evidence>
<dbReference type="InterPro" id="IPR005229">
    <property type="entry name" value="YicC/YloC-like"/>
</dbReference>
<comment type="similarity">
    <text evidence="5">Belongs to the YicC/YloC family.</text>
</comment>
<dbReference type="RefSeq" id="WP_145060179.1">
    <property type="nucleotide sequence ID" value="NZ_CP036263.1"/>
</dbReference>
<organism evidence="8 9">
    <name type="scientific">Adhaeretor mobilis</name>
    <dbReference type="NCBI Taxonomy" id="1930276"/>
    <lineage>
        <taxon>Bacteria</taxon>
        <taxon>Pseudomonadati</taxon>
        <taxon>Planctomycetota</taxon>
        <taxon>Planctomycetia</taxon>
        <taxon>Pirellulales</taxon>
        <taxon>Lacipirellulaceae</taxon>
        <taxon>Adhaeretor</taxon>
    </lineage>
</organism>
<keyword evidence="9" id="KW-1185">Reference proteome</keyword>
<evidence type="ECO:0000256" key="4">
    <source>
        <dbReference type="ARBA" id="ARBA00022801"/>
    </source>
</evidence>
<reference evidence="8 9" key="1">
    <citation type="submission" date="2019-02" db="EMBL/GenBank/DDBJ databases">
        <title>Deep-cultivation of Planctomycetes and their phenomic and genomic characterization uncovers novel biology.</title>
        <authorList>
            <person name="Wiegand S."/>
            <person name="Jogler M."/>
            <person name="Boedeker C."/>
            <person name="Pinto D."/>
            <person name="Vollmers J."/>
            <person name="Rivas-Marin E."/>
            <person name="Kohn T."/>
            <person name="Peeters S.H."/>
            <person name="Heuer A."/>
            <person name="Rast P."/>
            <person name="Oberbeckmann S."/>
            <person name="Bunk B."/>
            <person name="Jeske O."/>
            <person name="Meyerdierks A."/>
            <person name="Storesund J.E."/>
            <person name="Kallscheuer N."/>
            <person name="Luecker S."/>
            <person name="Lage O.M."/>
            <person name="Pohl T."/>
            <person name="Merkel B.J."/>
            <person name="Hornburger P."/>
            <person name="Mueller R.-W."/>
            <person name="Bruemmer F."/>
            <person name="Labrenz M."/>
            <person name="Spormann A.M."/>
            <person name="Op den Camp H."/>
            <person name="Overmann J."/>
            <person name="Amann R."/>
            <person name="Jetten M.S.M."/>
            <person name="Mascher T."/>
            <person name="Medema M.H."/>
            <person name="Devos D.P."/>
            <person name="Kaster A.-K."/>
            <person name="Ovreas L."/>
            <person name="Rohde M."/>
            <person name="Galperin M.Y."/>
            <person name="Jogler C."/>
        </authorList>
    </citation>
    <scope>NUCLEOTIDE SEQUENCE [LARGE SCALE GENOMIC DNA]</scope>
    <source>
        <strain evidence="8 9">HG15A2</strain>
    </source>
</reference>
<evidence type="ECO:0000313" key="8">
    <source>
        <dbReference type="EMBL" id="QDS98897.1"/>
    </source>
</evidence>
<dbReference type="Pfam" id="PF03755">
    <property type="entry name" value="YicC-like_N"/>
    <property type="match status" value="1"/>
</dbReference>
<dbReference type="PANTHER" id="PTHR30636">
    <property type="entry name" value="UPF0701 PROTEIN YICC"/>
    <property type="match status" value="1"/>
</dbReference>
<keyword evidence="2" id="KW-0540">Nuclease</keyword>
<keyword evidence="3" id="KW-0255">Endonuclease</keyword>
<name>A0A517MVR9_9BACT</name>
<sequence>MTLLSMTGFGEARTEQADHAVNIELRTINSRHFKLSLRSTDGYGSLDARIEAILRESIRRGTVHANLKIRHLSSLDDFRINAQMLERYVDELQKIAAKRDLCEELRLEPLASLPGVVEQLSTEASEPEDVWPVVKAVVTEALEKLTKMRAEEGEALAADLTEQCQTVAKSLDIIAQRTEVVVDHYRQRLLERVGGALSELQVTLEPADLTREVCLFAERSDISEEVVRLRSHLQQFEKTMQLPESSGRKLEFICQEMGRETNTIGSKANDAEISAQVVEIKTALERIREQIQNVE</sequence>
<feature type="domain" description="Endoribonuclease YicC-like C-terminal" evidence="7">
    <location>
        <begin position="174"/>
        <end position="295"/>
    </location>
</feature>
<dbReference type="InterPro" id="IPR013527">
    <property type="entry name" value="YicC-like_N"/>
</dbReference>